<feature type="chain" id="PRO_5045527598" evidence="1">
    <location>
        <begin position="40"/>
        <end position="340"/>
    </location>
</feature>
<evidence type="ECO:0000313" key="3">
    <source>
        <dbReference type="Proteomes" id="UP001240447"/>
    </source>
</evidence>
<keyword evidence="1" id="KW-0732">Signal</keyword>
<evidence type="ECO:0000313" key="2">
    <source>
        <dbReference type="EMBL" id="MDP9822611.1"/>
    </source>
</evidence>
<accession>A0ABT9NQA3</accession>
<organism evidence="2 3">
    <name type="scientific">Nocardioides massiliensis</name>
    <dbReference type="NCBI Taxonomy" id="1325935"/>
    <lineage>
        <taxon>Bacteria</taxon>
        <taxon>Bacillati</taxon>
        <taxon>Actinomycetota</taxon>
        <taxon>Actinomycetes</taxon>
        <taxon>Propionibacteriales</taxon>
        <taxon>Nocardioidaceae</taxon>
        <taxon>Nocardioides</taxon>
    </lineage>
</organism>
<comment type="caution">
    <text evidence="2">The sequence shown here is derived from an EMBL/GenBank/DDBJ whole genome shotgun (WGS) entry which is preliminary data.</text>
</comment>
<dbReference type="Proteomes" id="UP001240447">
    <property type="component" value="Unassembled WGS sequence"/>
</dbReference>
<feature type="signal peptide" evidence="1">
    <location>
        <begin position="1"/>
        <end position="39"/>
    </location>
</feature>
<keyword evidence="3" id="KW-1185">Reference proteome</keyword>
<gene>
    <name evidence="2" type="ORF">J2S59_002420</name>
</gene>
<reference evidence="2 3" key="1">
    <citation type="submission" date="2023-07" db="EMBL/GenBank/DDBJ databases">
        <title>Sequencing the genomes of 1000 actinobacteria strains.</title>
        <authorList>
            <person name="Klenk H.-P."/>
        </authorList>
    </citation>
    <scope>NUCLEOTIDE SEQUENCE [LARGE SCALE GENOMIC DNA]</scope>
    <source>
        <strain evidence="2 3">GD13</strain>
    </source>
</reference>
<sequence length="340" mass="36828">MHSSLTSSGRRPRRRVPALALGALALALCAGTLVAPAQAAPASAPASTEVKPAKLKRGADSSVAYFDGSTLVVGSERIPTNLQGHRTVLGTEADGDHLVSAERSRRTTVARVTPDGEVSVVARIHRPAQVIASSDLNRVVFTTAYRARTVLSVRTVDTGIGILQRSFPGHLQTLAAGPHRVLVSQTHKNRTSTWWWNPTTNRTQHVSNWRGYRADLASDRLALLEGDPYQDACQRVVRLSAPRKTLWRSCADRVDAFGPTGMMATVHILSDGLGPNHVALRRVGGRAVARFHTSGWFGDMVFEGPRALVTYAAGRSQAARIRCLPRGCERISDLEPKPQF</sequence>
<dbReference type="EMBL" id="JAUSQM010000001">
    <property type="protein sequence ID" value="MDP9822611.1"/>
    <property type="molecule type" value="Genomic_DNA"/>
</dbReference>
<dbReference type="RefSeq" id="WP_068121336.1">
    <property type="nucleotide sequence ID" value="NZ_CCXJ01000359.1"/>
</dbReference>
<evidence type="ECO:0000256" key="1">
    <source>
        <dbReference type="SAM" id="SignalP"/>
    </source>
</evidence>
<protein>
    <submittedName>
        <fullName evidence="2">Uncharacterized protein</fullName>
    </submittedName>
</protein>
<name>A0ABT9NQA3_9ACTN</name>
<proteinExistence type="predicted"/>